<protein>
    <recommendedName>
        <fullName evidence="3">Transcriptional regulator</fullName>
    </recommendedName>
</protein>
<reference evidence="2" key="1">
    <citation type="journal article" date="2019" name="Int. J. Syst. Evol. Microbiol.">
        <title>The Global Catalogue of Microorganisms (GCM) 10K type strain sequencing project: providing services to taxonomists for standard genome sequencing and annotation.</title>
        <authorList>
            <consortium name="The Broad Institute Genomics Platform"/>
            <consortium name="The Broad Institute Genome Sequencing Center for Infectious Disease"/>
            <person name="Wu L."/>
            <person name="Ma J."/>
        </authorList>
    </citation>
    <scope>NUCLEOTIDE SEQUENCE [LARGE SCALE GENOMIC DNA]</scope>
    <source>
        <strain evidence="2">JCM 11650</strain>
    </source>
</reference>
<name>A0ABW4Q2T5_9MICO</name>
<dbReference type="InterPro" id="IPR010982">
    <property type="entry name" value="Lambda_DNA-bd_dom_sf"/>
</dbReference>
<dbReference type="RefSeq" id="WP_343905618.1">
    <property type="nucleotide sequence ID" value="NZ_BAAAIS010000003.1"/>
</dbReference>
<dbReference type="SUPFAM" id="SSF47413">
    <property type="entry name" value="lambda repressor-like DNA-binding domains"/>
    <property type="match status" value="1"/>
</dbReference>
<keyword evidence="2" id="KW-1185">Reference proteome</keyword>
<dbReference type="Proteomes" id="UP001597280">
    <property type="component" value="Unassembled WGS sequence"/>
</dbReference>
<sequence length="88" mass="9543">MATYVRARAYTLDQDTLTNRFGLSGTALARRAALSVETVRKQQRVHTYPPGKVPNIELAKAERIAAALDQPVDALFCYPNGDPIGGAL</sequence>
<proteinExistence type="predicted"/>
<gene>
    <name evidence="1" type="ORF">ACFSDA_14335</name>
</gene>
<dbReference type="EMBL" id="JBHUFL010000003">
    <property type="protein sequence ID" value="MFD1836245.1"/>
    <property type="molecule type" value="Genomic_DNA"/>
</dbReference>
<organism evidence="1 2">
    <name type="scientific">Brachybacterium rhamnosum</name>
    <dbReference type="NCBI Taxonomy" id="173361"/>
    <lineage>
        <taxon>Bacteria</taxon>
        <taxon>Bacillati</taxon>
        <taxon>Actinomycetota</taxon>
        <taxon>Actinomycetes</taxon>
        <taxon>Micrococcales</taxon>
        <taxon>Dermabacteraceae</taxon>
        <taxon>Brachybacterium</taxon>
    </lineage>
</organism>
<evidence type="ECO:0000313" key="2">
    <source>
        <dbReference type="Proteomes" id="UP001597280"/>
    </source>
</evidence>
<evidence type="ECO:0008006" key="3">
    <source>
        <dbReference type="Google" id="ProtNLM"/>
    </source>
</evidence>
<comment type="caution">
    <text evidence="1">The sequence shown here is derived from an EMBL/GenBank/DDBJ whole genome shotgun (WGS) entry which is preliminary data.</text>
</comment>
<evidence type="ECO:0000313" key="1">
    <source>
        <dbReference type="EMBL" id="MFD1836245.1"/>
    </source>
</evidence>
<accession>A0ABW4Q2T5</accession>